<dbReference type="RefSeq" id="WP_080919052.1">
    <property type="nucleotide sequence ID" value="NZ_MDET01000009.1"/>
</dbReference>
<sequence>MTSSDESRAKPRRRWRWLVLALAVTFGAYSAGWFWMADRLKKEADSAVAALNTRGVAAGCTNLKVSGFPFSFTVTCDNVAYQDDARDIAASAGAFYTTVTPLWPFDARARLEAPLRTAIPGTPPLWIDWDNFRANIKLSFSTPRDVTLTADGLSGQTDPVDESEPVQLFSAAQAQAQFQPNGLDLAYRGSFTDLEIDPEALDGRILPPLAGSGIINIKNGLALLATKVSGLRGQAAEITYLDLSSGDAKVSLSGPISVNADGLIDASLKISLQNPNAVAAILAGAIPEKASEIRQGFAALAMFGKAPSMPLKIVKGKAALGFIPLGRIGPLQ</sequence>
<dbReference type="EMBL" id="MDET01000009">
    <property type="protein sequence ID" value="OQM76300.1"/>
    <property type="molecule type" value="Genomic_DNA"/>
</dbReference>
<keyword evidence="3" id="KW-1185">Reference proteome</keyword>
<proteinExistence type="predicted"/>
<dbReference type="InterPro" id="IPR018666">
    <property type="entry name" value="DUF2125"/>
</dbReference>
<comment type="caution">
    <text evidence="2">The sequence shown here is derived from an EMBL/GenBank/DDBJ whole genome shotgun (WGS) entry which is preliminary data.</text>
</comment>
<keyword evidence="1" id="KW-0812">Transmembrane</keyword>
<dbReference type="OrthoDB" id="7169664at2"/>
<feature type="transmembrane region" description="Helical" evidence="1">
    <location>
        <begin position="17"/>
        <end position="36"/>
    </location>
</feature>
<dbReference type="Pfam" id="PF09898">
    <property type="entry name" value="DUF2125"/>
    <property type="match status" value="1"/>
</dbReference>
<evidence type="ECO:0000256" key="1">
    <source>
        <dbReference type="SAM" id="Phobius"/>
    </source>
</evidence>
<dbReference type="AlphaFoldDB" id="A0A1V8RSY5"/>
<gene>
    <name evidence="2" type="ORF">BFN67_15565</name>
</gene>
<dbReference type="Proteomes" id="UP000191905">
    <property type="component" value="Unassembled WGS sequence"/>
</dbReference>
<keyword evidence="1" id="KW-0472">Membrane</keyword>
<dbReference type="STRING" id="1873176.BFN67_15565"/>
<protein>
    <recommendedName>
        <fullName evidence="4">DUF2125 domain-containing protein</fullName>
    </recommendedName>
</protein>
<evidence type="ECO:0000313" key="3">
    <source>
        <dbReference type="Proteomes" id="UP000191905"/>
    </source>
</evidence>
<reference evidence="2 3" key="1">
    <citation type="journal article" date="2016" name="Int. J. Syst. Evol. Microbiol.">
        <title>Pseudaminobacter manganicus sp. nov., isolated from sludge of a manganese mine.</title>
        <authorList>
            <person name="Li J."/>
            <person name="Huang J."/>
            <person name="Liao S."/>
            <person name="Wang G."/>
        </authorList>
    </citation>
    <scope>NUCLEOTIDE SEQUENCE [LARGE SCALE GENOMIC DNA]</scope>
    <source>
        <strain evidence="2 3">JH-7</strain>
    </source>
</reference>
<evidence type="ECO:0008006" key="4">
    <source>
        <dbReference type="Google" id="ProtNLM"/>
    </source>
</evidence>
<organism evidence="2 3">
    <name type="scientific">Manganibacter manganicus</name>
    <dbReference type="NCBI Taxonomy" id="1873176"/>
    <lineage>
        <taxon>Bacteria</taxon>
        <taxon>Pseudomonadati</taxon>
        <taxon>Pseudomonadota</taxon>
        <taxon>Alphaproteobacteria</taxon>
        <taxon>Hyphomicrobiales</taxon>
        <taxon>Phyllobacteriaceae</taxon>
        <taxon>Manganibacter</taxon>
    </lineage>
</organism>
<evidence type="ECO:0000313" key="2">
    <source>
        <dbReference type="EMBL" id="OQM76300.1"/>
    </source>
</evidence>
<keyword evidence="1" id="KW-1133">Transmembrane helix</keyword>
<accession>A0A1V8RSY5</accession>
<name>A0A1V8RSY5_9HYPH</name>